<dbReference type="Proteomes" id="UP000531231">
    <property type="component" value="Unassembled WGS sequence"/>
</dbReference>
<dbReference type="Pfam" id="PF04230">
    <property type="entry name" value="PS_pyruv_trans"/>
    <property type="match status" value="1"/>
</dbReference>
<dbReference type="InterPro" id="IPR007345">
    <property type="entry name" value="Polysacch_pyruvyl_Trfase"/>
</dbReference>
<protein>
    <recommendedName>
        <fullName evidence="1">Polysaccharide pyruvyl transferase domain-containing protein</fullName>
    </recommendedName>
</protein>
<evidence type="ECO:0000259" key="1">
    <source>
        <dbReference type="Pfam" id="PF04230"/>
    </source>
</evidence>
<accession>A0A7W8EP79</accession>
<dbReference type="AlphaFoldDB" id="A0A7W8EP79"/>
<sequence length="373" mass="42548">MLGGAGVSNFGDEFMVRRWLEFYKEHGLEGELTIDGASAENLSGLFGGIYRKASFVSVFNALKYSGPDNFWESLRRGLNFYDNGGLNNYREFKKWSEKIISTKLMHLHGGGYINEIWPQSAFLLGVAAATKLKYNCKLVGTGIGLLPLSKVPDLYRDEFNKIINTFDFIECRDYDSYLFLKNSVDNADNIFYGLDDTYLAHVDNVSNVDGCNLHISYFSKAKESLHRLLNKLPDEYFNKFSNVYFWECTMQDRECFDIVKAKHPKVKLLDYRDLVLNPLPVNAGDEMITARFHPHLLAARKGVAGYYREDGSYYDVKQGSVVDLGSPFKSIEKITASHISQQAFNRIVSFEDARVAMKRILGARIVEYYKNSN</sequence>
<dbReference type="RefSeq" id="WP_170265226.1">
    <property type="nucleotide sequence ID" value="NZ_JACHIL010000002.1"/>
</dbReference>
<gene>
    <name evidence="2" type="ORF">HNQ68_001543</name>
</gene>
<evidence type="ECO:0000313" key="2">
    <source>
        <dbReference type="EMBL" id="MBB5091019.1"/>
    </source>
</evidence>
<feature type="domain" description="Polysaccharide pyruvyl transferase" evidence="1">
    <location>
        <begin position="9"/>
        <end position="298"/>
    </location>
</feature>
<reference evidence="2 3" key="1">
    <citation type="submission" date="2020-08" db="EMBL/GenBank/DDBJ databases">
        <title>Genomic Encyclopedia of Type Strains, Phase IV (KMG-IV): sequencing the most valuable type-strain genomes for metagenomic binning, comparative biology and taxonomic classification.</title>
        <authorList>
            <person name="Goeker M."/>
        </authorList>
    </citation>
    <scope>NUCLEOTIDE SEQUENCE [LARGE SCALE GENOMIC DNA]</scope>
    <source>
        <strain evidence="2 3">DSM 25620</strain>
    </source>
</reference>
<name>A0A7W8EP79_9HYPH</name>
<evidence type="ECO:0000313" key="3">
    <source>
        <dbReference type="Proteomes" id="UP000531231"/>
    </source>
</evidence>
<keyword evidence="3" id="KW-1185">Reference proteome</keyword>
<organism evidence="2 3">
    <name type="scientific">Pseudochrobactrum saccharolyticum</name>
    <dbReference type="NCBI Taxonomy" id="354352"/>
    <lineage>
        <taxon>Bacteria</taxon>
        <taxon>Pseudomonadati</taxon>
        <taxon>Pseudomonadota</taxon>
        <taxon>Alphaproteobacteria</taxon>
        <taxon>Hyphomicrobiales</taxon>
        <taxon>Brucellaceae</taxon>
        <taxon>Pseudochrobactrum</taxon>
    </lineage>
</organism>
<proteinExistence type="predicted"/>
<dbReference type="EMBL" id="JACHIL010000002">
    <property type="protein sequence ID" value="MBB5091019.1"/>
    <property type="molecule type" value="Genomic_DNA"/>
</dbReference>
<comment type="caution">
    <text evidence="2">The sequence shown here is derived from an EMBL/GenBank/DDBJ whole genome shotgun (WGS) entry which is preliminary data.</text>
</comment>